<reference evidence="1" key="1">
    <citation type="journal article" date="2014" name="Int. J. Syst. Evol. Microbiol.">
        <title>Complete genome sequence of Corynebacterium casei LMG S-19264T (=DSM 44701T), isolated from a smear-ripened cheese.</title>
        <authorList>
            <consortium name="US DOE Joint Genome Institute (JGI-PGF)"/>
            <person name="Walter F."/>
            <person name="Albersmeier A."/>
            <person name="Kalinowski J."/>
            <person name="Ruckert C."/>
        </authorList>
    </citation>
    <scope>NUCLEOTIDE SEQUENCE</scope>
    <source>
        <strain evidence="1">VKM Ac-2007</strain>
    </source>
</reference>
<gene>
    <name evidence="1" type="ORF">GCM10017600_38530</name>
</gene>
<name>A0A9W6I2F2_9ACTN</name>
<reference evidence="1" key="2">
    <citation type="submission" date="2023-01" db="EMBL/GenBank/DDBJ databases">
        <authorList>
            <person name="Sun Q."/>
            <person name="Evtushenko L."/>
        </authorList>
    </citation>
    <scope>NUCLEOTIDE SEQUENCE</scope>
    <source>
        <strain evidence="1">VKM Ac-2007</strain>
    </source>
</reference>
<protein>
    <submittedName>
        <fullName evidence="1">Uncharacterized protein</fullName>
    </submittedName>
</protein>
<sequence>MPALQGVAAALAGTLAQLISPEVAMSVMAAASVTVTLALTRRTPEPVHTSEL</sequence>
<evidence type="ECO:0000313" key="2">
    <source>
        <dbReference type="Proteomes" id="UP001143474"/>
    </source>
</evidence>
<dbReference type="RefSeq" id="WP_271218873.1">
    <property type="nucleotide sequence ID" value="NZ_BSEV01000008.1"/>
</dbReference>
<organism evidence="1 2">
    <name type="scientific">Streptosporangium carneum</name>
    <dbReference type="NCBI Taxonomy" id="47481"/>
    <lineage>
        <taxon>Bacteria</taxon>
        <taxon>Bacillati</taxon>
        <taxon>Actinomycetota</taxon>
        <taxon>Actinomycetes</taxon>
        <taxon>Streptosporangiales</taxon>
        <taxon>Streptosporangiaceae</taxon>
        <taxon>Streptosporangium</taxon>
    </lineage>
</organism>
<keyword evidence="2" id="KW-1185">Reference proteome</keyword>
<accession>A0A9W6I2F2</accession>
<comment type="caution">
    <text evidence="1">The sequence shown here is derived from an EMBL/GenBank/DDBJ whole genome shotgun (WGS) entry which is preliminary data.</text>
</comment>
<proteinExistence type="predicted"/>
<dbReference type="Proteomes" id="UP001143474">
    <property type="component" value="Unassembled WGS sequence"/>
</dbReference>
<dbReference type="AlphaFoldDB" id="A0A9W6I2F2"/>
<dbReference type="EMBL" id="BSEV01000008">
    <property type="protein sequence ID" value="GLK10447.1"/>
    <property type="molecule type" value="Genomic_DNA"/>
</dbReference>
<evidence type="ECO:0000313" key="1">
    <source>
        <dbReference type="EMBL" id="GLK10447.1"/>
    </source>
</evidence>